<evidence type="ECO:0000313" key="2">
    <source>
        <dbReference type="EMBL" id="TCT38051.1"/>
    </source>
</evidence>
<sequence length="137" mass="15359">MTRSIKLGKGLVLFACLMVLICMNQRAVGERLFASMFTSASIQTSAVANQIQLSSEHYLSDINEQNSKPVKLSTCELSSKSLLTLVPAVIEPLFFIFLSLAAFAIFCTRLFIYRANREESHSPPGVRRHLQFCNLRD</sequence>
<feature type="transmembrane region" description="Helical" evidence="1">
    <location>
        <begin position="93"/>
        <end position="112"/>
    </location>
</feature>
<dbReference type="AlphaFoldDB" id="A0A4R3NRT1"/>
<evidence type="ECO:0008006" key="4">
    <source>
        <dbReference type="Google" id="ProtNLM"/>
    </source>
</evidence>
<comment type="caution">
    <text evidence="2">The sequence shown here is derived from an EMBL/GenBank/DDBJ whole genome shotgun (WGS) entry which is preliminary data.</text>
</comment>
<accession>A0A4R3NRT1</accession>
<evidence type="ECO:0000256" key="1">
    <source>
        <dbReference type="SAM" id="Phobius"/>
    </source>
</evidence>
<name>A0A4R3NRT1_9GAMM</name>
<keyword evidence="1" id="KW-0472">Membrane</keyword>
<keyword evidence="1" id="KW-1133">Transmembrane helix</keyword>
<dbReference type="RefSeq" id="WP_036947662.1">
    <property type="nucleotide sequence ID" value="NZ_CABKTH010000014.1"/>
</dbReference>
<proteinExistence type="predicted"/>
<dbReference type="EMBL" id="SMAS01000001">
    <property type="protein sequence ID" value="TCT38051.1"/>
    <property type="molecule type" value="Genomic_DNA"/>
</dbReference>
<protein>
    <recommendedName>
        <fullName evidence="4">Metal resistance protein</fullName>
    </recommendedName>
</protein>
<dbReference type="Proteomes" id="UP000295055">
    <property type="component" value="Unassembled WGS sequence"/>
</dbReference>
<organism evidence="2 3">
    <name type="scientific">Providencia alcalifaciens</name>
    <dbReference type="NCBI Taxonomy" id="126385"/>
    <lineage>
        <taxon>Bacteria</taxon>
        <taxon>Pseudomonadati</taxon>
        <taxon>Pseudomonadota</taxon>
        <taxon>Gammaproteobacteria</taxon>
        <taxon>Enterobacterales</taxon>
        <taxon>Morganellaceae</taxon>
        <taxon>Providencia</taxon>
    </lineage>
</organism>
<keyword evidence="1" id="KW-0812">Transmembrane</keyword>
<reference evidence="2 3" key="1">
    <citation type="submission" date="2019-03" db="EMBL/GenBank/DDBJ databases">
        <title>Genomic analyses of the natural microbiome of Caenorhabditis elegans.</title>
        <authorList>
            <person name="Samuel B."/>
        </authorList>
    </citation>
    <scope>NUCLEOTIDE SEQUENCE [LARGE SCALE GENOMIC DNA]</scope>
    <source>
        <strain evidence="2 3">JUb102</strain>
    </source>
</reference>
<evidence type="ECO:0000313" key="3">
    <source>
        <dbReference type="Proteomes" id="UP000295055"/>
    </source>
</evidence>
<gene>
    <name evidence="2" type="ORF">EC835_10135</name>
</gene>